<comment type="similarity">
    <text evidence="1">Belongs to the GEM family.</text>
</comment>
<proteinExistence type="inferred from homology"/>
<dbReference type="Proteomes" id="UP000001876">
    <property type="component" value="Unassembled WGS sequence"/>
</dbReference>
<dbReference type="AlphaFoldDB" id="C1N8E6"/>
<feature type="domain" description="GRAM" evidence="2">
    <location>
        <begin position="107"/>
        <end position="185"/>
    </location>
</feature>
<dbReference type="PANTHER" id="PTHR31969">
    <property type="entry name" value="GEM-LIKE PROTEIN 2"/>
    <property type="match status" value="1"/>
</dbReference>
<dbReference type="EMBL" id="GG663750">
    <property type="protein sequence ID" value="EEH51875.1"/>
    <property type="molecule type" value="Genomic_DNA"/>
</dbReference>
<evidence type="ECO:0000313" key="3">
    <source>
        <dbReference type="EMBL" id="EEH51875.1"/>
    </source>
</evidence>
<gene>
    <name evidence="3" type="ORF">MICPUCDRAFT_49134</name>
</gene>
<evidence type="ECO:0000259" key="2">
    <source>
        <dbReference type="SMART" id="SM00568"/>
    </source>
</evidence>
<dbReference type="InterPro" id="IPR004182">
    <property type="entry name" value="GRAM"/>
</dbReference>
<sequence length="264" mass="28617">MSYYPCAPAANTTYYAYNAQPPAEYVVVQQQQPVAQAYGYAQQPQQPVAQAAAPSEPKKKGFMSKMTDKASKIVDHAMEVGVTGAASALGGKASYLASMMAAGGTTKYWKKLFAPPPEDVLRDTFGCHLMQGDNDLVPGVLFVSDFAVCFSSDVAQKPNRNTDHPGGYLKIIFPIDHTETMQPHSDAQSGDQWLGIIMLNKGQFWFKGFIEYDLAMKRLTEVTQRYAEIKAKSMAAAPSAPPAPTMVTMAGPVTCIPMPVHTAH</sequence>
<dbReference type="Gene3D" id="2.30.29.30">
    <property type="entry name" value="Pleckstrin-homology domain (PH domain)/Phosphotyrosine-binding domain (PTB)"/>
    <property type="match status" value="1"/>
</dbReference>
<reference evidence="3 4" key="1">
    <citation type="journal article" date="2009" name="Science">
        <title>Green evolution and dynamic adaptations revealed by genomes of the marine picoeukaryotes Micromonas.</title>
        <authorList>
            <person name="Worden A.Z."/>
            <person name="Lee J.H."/>
            <person name="Mock T."/>
            <person name="Rouze P."/>
            <person name="Simmons M.P."/>
            <person name="Aerts A.L."/>
            <person name="Allen A.E."/>
            <person name="Cuvelier M.L."/>
            <person name="Derelle E."/>
            <person name="Everett M.V."/>
            <person name="Foulon E."/>
            <person name="Grimwood J."/>
            <person name="Gundlach H."/>
            <person name="Henrissat B."/>
            <person name="Napoli C."/>
            <person name="McDonald S.M."/>
            <person name="Parker M.S."/>
            <person name="Rombauts S."/>
            <person name="Salamov A."/>
            <person name="Von Dassow P."/>
            <person name="Badger J.H."/>
            <person name="Coutinho P.M."/>
            <person name="Demir E."/>
            <person name="Dubchak I."/>
            <person name="Gentemann C."/>
            <person name="Eikrem W."/>
            <person name="Gready J.E."/>
            <person name="John U."/>
            <person name="Lanier W."/>
            <person name="Lindquist E.A."/>
            <person name="Lucas S."/>
            <person name="Mayer K.F."/>
            <person name="Moreau H."/>
            <person name="Not F."/>
            <person name="Otillar R."/>
            <person name="Panaud O."/>
            <person name="Pangilinan J."/>
            <person name="Paulsen I."/>
            <person name="Piegu B."/>
            <person name="Poliakov A."/>
            <person name="Robbens S."/>
            <person name="Schmutz J."/>
            <person name="Toulza E."/>
            <person name="Wyss T."/>
            <person name="Zelensky A."/>
            <person name="Zhou K."/>
            <person name="Armbrust E.V."/>
            <person name="Bhattacharya D."/>
            <person name="Goodenough U.W."/>
            <person name="Van de Peer Y."/>
            <person name="Grigoriev I.V."/>
        </authorList>
    </citation>
    <scope>NUCLEOTIDE SEQUENCE [LARGE SCALE GENOMIC DNA]</scope>
    <source>
        <strain evidence="3 4">CCMP1545</strain>
    </source>
</reference>
<dbReference type="SMART" id="SM00568">
    <property type="entry name" value="GRAM"/>
    <property type="match status" value="1"/>
</dbReference>
<name>C1N8E6_MICPC</name>
<dbReference type="Pfam" id="PF02893">
    <property type="entry name" value="GRAM"/>
    <property type="match status" value="1"/>
</dbReference>
<dbReference type="OrthoDB" id="640718at2759"/>
<evidence type="ECO:0000256" key="1">
    <source>
        <dbReference type="ARBA" id="ARBA00009414"/>
    </source>
</evidence>
<dbReference type="KEGG" id="mpp:MICPUCDRAFT_49134"/>
<keyword evidence="4" id="KW-1185">Reference proteome</keyword>
<dbReference type="InterPro" id="IPR011993">
    <property type="entry name" value="PH-like_dom_sf"/>
</dbReference>
<dbReference type="RefSeq" id="XP_003064253.1">
    <property type="nucleotide sequence ID" value="XM_003064207.1"/>
</dbReference>
<dbReference type="OMA" id="TAWGKAN"/>
<organism evidence="4">
    <name type="scientific">Micromonas pusilla (strain CCMP1545)</name>
    <name type="common">Picoplanktonic green alga</name>
    <dbReference type="NCBI Taxonomy" id="564608"/>
    <lineage>
        <taxon>Eukaryota</taxon>
        <taxon>Viridiplantae</taxon>
        <taxon>Chlorophyta</taxon>
        <taxon>Mamiellophyceae</taxon>
        <taxon>Mamiellales</taxon>
        <taxon>Mamiellaceae</taxon>
        <taxon>Micromonas</taxon>
    </lineage>
</organism>
<accession>C1N8E6</accession>
<dbReference type="eggNOG" id="ENOG502QUDB">
    <property type="taxonomic scope" value="Eukaryota"/>
</dbReference>
<dbReference type="GeneID" id="9689512"/>
<dbReference type="STRING" id="564608.C1N8E6"/>
<evidence type="ECO:0000313" key="4">
    <source>
        <dbReference type="Proteomes" id="UP000001876"/>
    </source>
</evidence>
<dbReference type="InterPro" id="IPR037848">
    <property type="entry name" value="GEM-like"/>
</dbReference>
<protein>
    <submittedName>
        <fullName evidence="3">Predicted protein</fullName>
    </submittedName>
</protein>